<dbReference type="GO" id="GO:0016020">
    <property type="term" value="C:membrane"/>
    <property type="evidence" value="ECO:0007669"/>
    <property type="project" value="UniProtKB-SubCell"/>
</dbReference>
<dbReference type="InterPro" id="IPR012413">
    <property type="entry name" value="BA14K"/>
</dbReference>
<evidence type="ECO:0000256" key="4">
    <source>
        <dbReference type="ARBA" id="ARBA00022475"/>
    </source>
</evidence>
<keyword evidence="4" id="KW-1003">Cell membrane</keyword>
<feature type="compositionally biased region" description="Basic and acidic residues" evidence="7">
    <location>
        <begin position="191"/>
        <end position="201"/>
    </location>
</feature>
<evidence type="ECO:0000256" key="1">
    <source>
        <dbReference type="ARBA" id="ARBA00004167"/>
    </source>
</evidence>
<keyword evidence="5" id="KW-0430">Lectin</keyword>
<evidence type="ECO:0000256" key="2">
    <source>
        <dbReference type="ARBA" id="ARBA00010270"/>
    </source>
</evidence>
<comment type="function">
    <text evidence="6">Has immunoglobulin-binding and hemagglutination properties, and can bind to mannose. Essential for virulence. May be involved in LPS biosynthesis or polysaccharide transport.</text>
</comment>
<dbReference type="AlphaFoldDB" id="A0A7X0JMT2"/>
<dbReference type="Proteomes" id="UP000585437">
    <property type="component" value="Unassembled WGS sequence"/>
</dbReference>
<reference evidence="8 9" key="1">
    <citation type="submission" date="2020-08" db="EMBL/GenBank/DDBJ databases">
        <title>The Agave Microbiome: Exploring the role of microbial communities in plant adaptations to desert environments.</title>
        <authorList>
            <person name="Partida-Martinez L.P."/>
        </authorList>
    </citation>
    <scope>NUCLEOTIDE SEQUENCE [LARGE SCALE GENOMIC DNA]</scope>
    <source>
        <strain evidence="8 9">AS3.12</strain>
    </source>
</reference>
<evidence type="ECO:0000256" key="3">
    <source>
        <dbReference type="ARBA" id="ARBA00020552"/>
    </source>
</evidence>
<evidence type="ECO:0000256" key="5">
    <source>
        <dbReference type="ARBA" id="ARBA00022734"/>
    </source>
</evidence>
<accession>A0A7X0JMT2</accession>
<dbReference type="GO" id="GO:0030246">
    <property type="term" value="F:carbohydrate binding"/>
    <property type="evidence" value="ECO:0007669"/>
    <property type="project" value="UniProtKB-KW"/>
</dbReference>
<sequence length="253" mass="27419">MKAILLLLSGLVLAVTVFLSGVAATAYLIAEPAPHRFSNVDHPDLWTSTPVVVSSGDQRYERIAAVTAKIDLPASDAQGQPVAAQDQATDAVDGVQTASLDETDQASVDPVSDASVNQAHADWCFARYRSYRLEDNTYQPYRGGQRRACQSPVAMSHGQDNIVSGNEDTGIEEQGLVQQVSATSTMIGRGQDGRLVRETDRSSSPQNASYDATSMGNPAHEEWCLSRYRSYRANDNSYTSYGGMRRTCQSPYG</sequence>
<evidence type="ECO:0000313" key="8">
    <source>
        <dbReference type="EMBL" id="MBB6509546.1"/>
    </source>
</evidence>
<name>A0A7X0JMT2_9HYPH</name>
<dbReference type="Pfam" id="PF07886">
    <property type="entry name" value="BA14K"/>
    <property type="match status" value="2"/>
</dbReference>
<organism evidence="8 9">
    <name type="scientific">Rhizobium soli</name>
    <dbReference type="NCBI Taxonomy" id="424798"/>
    <lineage>
        <taxon>Bacteria</taxon>
        <taxon>Pseudomonadati</taxon>
        <taxon>Pseudomonadota</taxon>
        <taxon>Alphaproteobacteria</taxon>
        <taxon>Hyphomicrobiales</taxon>
        <taxon>Rhizobiaceae</taxon>
        <taxon>Rhizobium/Agrobacterium group</taxon>
        <taxon>Rhizobium</taxon>
    </lineage>
</organism>
<keyword evidence="9" id="KW-1185">Reference proteome</keyword>
<evidence type="ECO:0000256" key="6">
    <source>
        <dbReference type="ARBA" id="ARBA00025321"/>
    </source>
</evidence>
<comment type="caution">
    <text evidence="8">The sequence shown here is derived from an EMBL/GenBank/DDBJ whole genome shotgun (WGS) entry which is preliminary data.</text>
</comment>
<proteinExistence type="inferred from homology"/>
<evidence type="ECO:0000313" key="9">
    <source>
        <dbReference type="Proteomes" id="UP000585437"/>
    </source>
</evidence>
<comment type="subcellular location">
    <subcellularLocation>
        <location evidence="1">Membrane</location>
        <topology evidence="1">Single-pass membrane protein</topology>
    </subcellularLocation>
</comment>
<gene>
    <name evidence="8" type="ORF">F4695_002914</name>
</gene>
<comment type="similarity">
    <text evidence="2">Belongs to the BA14k family.</text>
</comment>
<dbReference type="EMBL" id="JACHBU010000005">
    <property type="protein sequence ID" value="MBB6509546.1"/>
    <property type="molecule type" value="Genomic_DNA"/>
</dbReference>
<feature type="region of interest" description="Disordered" evidence="7">
    <location>
        <begin position="190"/>
        <end position="217"/>
    </location>
</feature>
<protein>
    <recommendedName>
        <fullName evidence="3">Lectin-like protein BA14k</fullName>
    </recommendedName>
</protein>
<evidence type="ECO:0000256" key="7">
    <source>
        <dbReference type="SAM" id="MobiDB-lite"/>
    </source>
</evidence>
<keyword evidence="4" id="KW-0472">Membrane</keyword>
<feature type="compositionally biased region" description="Polar residues" evidence="7">
    <location>
        <begin position="202"/>
        <end position="216"/>
    </location>
</feature>